<keyword evidence="2" id="KW-1185">Reference proteome</keyword>
<organism evidence="1 2">
    <name type="scientific">Pleurodeles waltl</name>
    <name type="common">Iberian ribbed newt</name>
    <dbReference type="NCBI Taxonomy" id="8319"/>
    <lineage>
        <taxon>Eukaryota</taxon>
        <taxon>Metazoa</taxon>
        <taxon>Chordata</taxon>
        <taxon>Craniata</taxon>
        <taxon>Vertebrata</taxon>
        <taxon>Euteleostomi</taxon>
        <taxon>Amphibia</taxon>
        <taxon>Batrachia</taxon>
        <taxon>Caudata</taxon>
        <taxon>Salamandroidea</taxon>
        <taxon>Salamandridae</taxon>
        <taxon>Pleurodelinae</taxon>
        <taxon>Pleurodeles</taxon>
    </lineage>
</organism>
<sequence length="147" mass="16278">MQGTARLLMFIQNVESEEERAFKHACCTMAVIENTRETLKSKLCAEPIGLAASSAGRRVGVKDPLAVPWPLLSVGPMSAKHLHDPEAPGHGPEELTWPADSERALPQDPIYPSFLRLQELHRVLYDGILLMAHTEPAEWSSSRCPKL</sequence>
<dbReference type="AlphaFoldDB" id="A0AAV7W2W4"/>
<reference evidence="1" key="1">
    <citation type="journal article" date="2022" name="bioRxiv">
        <title>Sequencing and chromosome-scale assembly of the giantPleurodeles waltlgenome.</title>
        <authorList>
            <person name="Brown T."/>
            <person name="Elewa A."/>
            <person name="Iarovenko S."/>
            <person name="Subramanian E."/>
            <person name="Araus A.J."/>
            <person name="Petzold A."/>
            <person name="Susuki M."/>
            <person name="Suzuki K.-i.T."/>
            <person name="Hayashi T."/>
            <person name="Toyoda A."/>
            <person name="Oliveira C."/>
            <person name="Osipova E."/>
            <person name="Leigh N.D."/>
            <person name="Simon A."/>
            <person name="Yun M.H."/>
        </authorList>
    </citation>
    <scope>NUCLEOTIDE SEQUENCE</scope>
    <source>
        <strain evidence="1">20211129_DDA</strain>
        <tissue evidence="1">Liver</tissue>
    </source>
</reference>
<name>A0AAV7W2W4_PLEWA</name>
<protein>
    <submittedName>
        <fullName evidence="1">Uncharacterized protein</fullName>
    </submittedName>
</protein>
<comment type="caution">
    <text evidence="1">The sequence shown here is derived from an EMBL/GenBank/DDBJ whole genome shotgun (WGS) entry which is preliminary data.</text>
</comment>
<dbReference type="EMBL" id="JANPWB010000002">
    <property type="protein sequence ID" value="KAJ1207222.1"/>
    <property type="molecule type" value="Genomic_DNA"/>
</dbReference>
<accession>A0AAV7W2W4</accession>
<gene>
    <name evidence="1" type="ORF">NDU88_002614</name>
</gene>
<dbReference type="Proteomes" id="UP001066276">
    <property type="component" value="Chromosome 1_2"/>
</dbReference>
<evidence type="ECO:0000313" key="2">
    <source>
        <dbReference type="Proteomes" id="UP001066276"/>
    </source>
</evidence>
<evidence type="ECO:0000313" key="1">
    <source>
        <dbReference type="EMBL" id="KAJ1207222.1"/>
    </source>
</evidence>
<proteinExistence type="predicted"/>